<gene>
    <name evidence="1" type="ORF">VNO78_19808</name>
</gene>
<proteinExistence type="predicted"/>
<dbReference type="Proteomes" id="UP001386955">
    <property type="component" value="Unassembled WGS sequence"/>
</dbReference>
<keyword evidence="2" id="KW-1185">Reference proteome</keyword>
<evidence type="ECO:0000313" key="2">
    <source>
        <dbReference type="Proteomes" id="UP001386955"/>
    </source>
</evidence>
<organism evidence="1 2">
    <name type="scientific">Psophocarpus tetragonolobus</name>
    <name type="common">Winged bean</name>
    <name type="synonym">Dolichos tetragonolobus</name>
    <dbReference type="NCBI Taxonomy" id="3891"/>
    <lineage>
        <taxon>Eukaryota</taxon>
        <taxon>Viridiplantae</taxon>
        <taxon>Streptophyta</taxon>
        <taxon>Embryophyta</taxon>
        <taxon>Tracheophyta</taxon>
        <taxon>Spermatophyta</taxon>
        <taxon>Magnoliopsida</taxon>
        <taxon>eudicotyledons</taxon>
        <taxon>Gunneridae</taxon>
        <taxon>Pentapetalae</taxon>
        <taxon>rosids</taxon>
        <taxon>fabids</taxon>
        <taxon>Fabales</taxon>
        <taxon>Fabaceae</taxon>
        <taxon>Papilionoideae</taxon>
        <taxon>50 kb inversion clade</taxon>
        <taxon>NPAAA clade</taxon>
        <taxon>indigoferoid/millettioid clade</taxon>
        <taxon>Phaseoleae</taxon>
        <taxon>Psophocarpus</taxon>
    </lineage>
</organism>
<accession>A0AAN9SCM2</accession>
<evidence type="ECO:0000313" key="1">
    <source>
        <dbReference type="EMBL" id="KAK7391392.1"/>
    </source>
</evidence>
<comment type="caution">
    <text evidence="1">The sequence shown here is derived from an EMBL/GenBank/DDBJ whole genome shotgun (WGS) entry which is preliminary data.</text>
</comment>
<dbReference type="EMBL" id="JAYMYS010000005">
    <property type="protein sequence ID" value="KAK7391392.1"/>
    <property type="molecule type" value="Genomic_DNA"/>
</dbReference>
<name>A0AAN9SCM2_PSOTE</name>
<dbReference type="AlphaFoldDB" id="A0AAN9SCM2"/>
<reference evidence="1 2" key="1">
    <citation type="submission" date="2024-01" db="EMBL/GenBank/DDBJ databases">
        <title>The genomes of 5 underutilized Papilionoideae crops provide insights into root nodulation and disease resistanc.</title>
        <authorList>
            <person name="Jiang F."/>
        </authorList>
    </citation>
    <scope>NUCLEOTIDE SEQUENCE [LARGE SCALE GENOMIC DNA]</scope>
    <source>
        <strain evidence="1">DUOXIRENSHENG_FW03</strain>
        <tissue evidence="1">Leaves</tissue>
    </source>
</reference>
<sequence length="79" mass="9201">MYILVRLLKCYHTIMELIPACVCCLDCFYVLMFYESVGSISTCFHVDSSYKTSVAQGELAPLHPQPHQRRDKKIWVEPF</sequence>
<protein>
    <submittedName>
        <fullName evidence="1">Uncharacterized protein</fullName>
    </submittedName>
</protein>